<evidence type="ECO:0000313" key="1">
    <source>
        <dbReference type="EMBL" id="MEQ2385652.1"/>
    </source>
</evidence>
<gene>
    <name evidence="1" type="ORF">WMO20_06885</name>
</gene>
<keyword evidence="2" id="KW-1185">Reference proteome</keyword>
<dbReference type="RefSeq" id="WP_349186222.1">
    <property type="nucleotide sequence ID" value="NZ_JBBMEN010000006.1"/>
</dbReference>
<sequence length="167" mass="18892">MVPSRFIDQDVEVFVEIFAVPTKGELFDFSVQRRFEVTEQWFGEMSAMPVCPDRNHYGTAFAPSDVAVLLLQAGVLQIPERRSWCVQYAGSGQYFDSSRDALAYCRKRWPAEMARFTKRLHLGASLDISPSRAAAFEENKAKLQPWKDRADALAEQIRNNNAAPTDG</sequence>
<evidence type="ECO:0008006" key="3">
    <source>
        <dbReference type="Google" id="ProtNLM"/>
    </source>
</evidence>
<reference evidence="1 2" key="1">
    <citation type="submission" date="2024-03" db="EMBL/GenBank/DDBJ databases">
        <title>Human intestinal bacterial collection.</title>
        <authorList>
            <person name="Pauvert C."/>
            <person name="Hitch T.C.A."/>
            <person name="Clavel T."/>
        </authorList>
    </citation>
    <scope>NUCLEOTIDE SEQUENCE [LARGE SCALE GENOMIC DNA]</scope>
    <source>
        <strain evidence="1 2">CLA-AA-H281</strain>
    </source>
</reference>
<accession>A0ABV1C244</accession>
<dbReference type="EMBL" id="JBBMEN010000006">
    <property type="protein sequence ID" value="MEQ2385652.1"/>
    <property type="molecule type" value="Genomic_DNA"/>
</dbReference>
<dbReference type="Proteomes" id="UP001465119">
    <property type="component" value="Unassembled WGS sequence"/>
</dbReference>
<organism evidence="1 2">
    <name type="scientific">Faecalibacterium intestinale</name>
    <dbReference type="NCBI Taxonomy" id="3133155"/>
    <lineage>
        <taxon>Bacteria</taxon>
        <taxon>Bacillati</taxon>
        <taxon>Bacillota</taxon>
        <taxon>Clostridia</taxon>
        <taxon>Eubacteriales</taxon>
        <taxon>Oscillospiraceae</taxon>
        <taxon>Faecalibacterium</taxon>
    </lineage>
</organism>
<proteinExistence type="predicted"/>
<evidence type="ECO:0000313" key="2">
    <source>
        <dbReference type="Proteomes" id="UP001465119"/>
    </source>
</evidence>
<protein>
    <recommendedName>
        <fullName evidence="3">Large polyvalent protein associated domain-containing protein</fullName>
    </recommendedName>
</protein>
<comment type="caution">
    <text evidence="1">The sequence shown here is derived from an EMBL/GenBank/DDBJ whole genome shotgun (WGS) entry which is preliminary data.</text>
</comment>
<name>A0ABV1C244_9FIRM</name>